<dbReference type="InterPro" id="IPR015421">
    <property type="entry name" value="PyrdxlP-dep_Trfase_major"/>
</dbReference>
<evidence type="ECO:0000313" key="3">
    <source>
        <dbReference type="EMBL" id="CAL1716184.1"/>
    </source>
</evidence>
<dbReference type="InterPro" id="IPR015424">
    <property type="entry name" value="PyrdxlP-dep_Trfase"/>
</dbReference>
<feature type="domain" description="Aminotransferase class V" evidence="2">
    <location>
        <begin position="210"/>
        <end position="384"/>
    </location>
</feature>
<dbReference type="Pfam" id="PF00266">
    <property type="entry name" value="Aminotran_5"/>
    <property type="match status" value="1"/>
</dbReference>
<dbReference type="Proteomes" id="UP001497453">
    <property type="component" value="Chromosome 9"/>
</dbReference>
<accession>A0ABP1EBH7</accession>
<keyword evidence="1" id="KW-0663">Pyridoxal phosphate</keyword>
<dbReference type="PANTHER" id="PTHR43092:SF2">
    <property type="entry name" value="HERCYNYLCYSTEINE SULFOXIDE LYASE"/>
    <property type="match status" value="1"/>
</dbReference>
<name>A0ABP1EBH7_9APHY</name>
<proteinExistence type="predicted"/>
<organism evidence="3 4">
    <name type="scientific">Somion occarium</name>
    <dbReference type="NCBI Taxonomy" id="3059160"/>
    <lineage>
        <taxon>Eukaryota</taxon>
        <taxon>Fungi</taxon>
        <taxon>Dikarya</taxon>
        <taxon>Basidiomycota</taxon>
        <taxon>Agaricomycotina</taxon>
        <taxon>Agaricomycetes</taxon>
        <taxon>Polyporales</taxon>
        <taxon>Cerrenaceae</taxon>
        <taxon>Somion</taxon>
    </lineage>
</organism>
<dbReference type="SUPFAM" id="SSF53383">
    <property type="entry name" value="PLP-dependent transferases"/>
    <property type="match status" value="1"/>
</dbReference>
<evidence type="ECO:0000259" key="2">
    <source>
        <dbReference type="Pfam" id="PF00266"/>
    </source>
</evidence>
<dbReference type="PANTHER" id="PTHR43092">
    <property type="entry name" value="L-CYSTEINE DESULFHYDRASE"/>
    <property type="match status" value="1"/>
</dbReference>
<protein>
    <recommendedName>
        <fullName evidence="2">Aminotransferase class V domain-containing protein</fullName>
    </recommendedName>
</protein>
<dbReference type="InterPro" id="IPR000192">
    <property type="entry name" value="Aminotrans_V_dom"/>
</dbReference>
<evidence type="ECO:0000256" key="1">
    <source>
        <dbReference type="ARBA" id="ARBA00022898"/>
    </source>
</evidence>
<keyword evidence="4" id="KW-1185">Reference proteome</keyword>
<dbReference type="Gene3D" id="3.40.640.10">
    <property type="entry name" value="Type I PLP-dependent aspartate aminotransferase-like (Major domain)"/>
    <property type="match status" value="1"/>
</dbReference>
<reference evidence="4" key="1">
    <citation type="submission" date="2024-04" db="EMBL/GenBank/DDBJ databases">
        <authorList>
            <person name="Shaw F."/>
            <person name="Minotto A."/>
        </authorList>
    </citation>
    <scope>NUCLEOTIDE SEQUENCE [LARGE SCALE GENOMIC DNA]</scope>
</reference>
<gene>
    <name evidence="3" type="ORF">GFSPODELE1_LOCUS10632</name>
</gene>
<dbReference type="EMBL" id="OZ037952">
    <property type="protein sequence ID" value="CAL1716184.1"/>
    <property type="molecule type" value="Genomic_DNA"/>
</dbReference>
<sequence>MTIDGLPASKVDTYDPSSKPPAFGHDLKKYWAFDENYVNLNNGSYGSCPLPVLKDVQKLQLLAEQNPDKFHRYTYLPLLEESRKLVVDLIGAEHDEIVLVPNATHGINTVLRSFEWREGDVLIGASTTYGAVERTIRYLSDRSEAPRPSVYMVGYNFPLKHSEIIDIFRTRIRELKQKHVTSTFTNVPSDFVLPDGVKSDNTGNRFVAVIDSITSNPGVRLPWQEMVRICKEEGIWSVIDAAHSIGQEVNVDLGKFKPDFWVSNCHKWLYVKRGCALLYVPKRNQHIIKSSIPTSHDYLSPSDPTYEDKGTNFVDQHGWTGTMDLTPYLSVKSALEFRNWLGGEESINSYCHDLAMKGGKRLAEVLGTKTMDESGELTLSMTNVQLPLPVEEPGSGSVYSRETLIKINEFLKDKLLNEKNAYVAHFFHAGAWWCRASAQVWNEISDFEFIGQALKDVCQEIKAAFFNDLGELPAQR</sequence>
<evidence type="ECO:0000313" key="4">
    <source>
        <dbReference type="Proteomes" id="UP001497453"/>
    </source>
</evidence>